<proteinExistence type="predicted"/>
<organism evidence="1 2">
    <name type="scientific">Chryseobacterium gleum</name>
    <name type="common">Flavobacterium gleum</name>
    <dbReference type="NCBI Taxonomy" id="250"/>
    <lineage>
        <taxon>Bacteria</taxon>
        <taxon>Pseudomonadati</taxon>
        <taxon>Bacteroidota</taxon>
        <taxon>Flavobacteriia</taxon>
        <taxon>Flavobacteriales</taxon>
        <taxon>Weeksellaceae</taxon>
        <taxon>Chryseobacterium group</taxon>
        <taxon>Chryseobacterium</taxon>
    </lineage>
</organism>
<dbReference type="GeneID" id="93021725"/>
<dbReference type="RefSeq" id="WP_002978824.1">
    <property type="nucleotide sequence ID" value="NZ_CP068486.1"/>
</dbReference>
<dbReference type="GO" id="GO:0043565">
    <property type="term" value="F:sequence-specific DNA binding"/>
    <property type="evidence" value="ECO:0007669"/>
    <property type="project" value="InterPro"/>
</dbReference>
<evidence type="ECO:0000313" key="2">
    <source>
        <dbReference type="Proteomes" id="UP000279227"/>
    </source>
</evidence>
<evidence type="ECO:0000313" key="1">
    <source>
        <dbReference type="EMBL" id="VEE05539.1"/>
    </source>
</evidence>
<protein>
    <recommendedName>
        <fullName evidence="3">Transposase</fullName>
    </recommendedName>
</protein>
<dbReference type="AlphaFoldDB" id="A0A3S4M4S6"/>
<evidence type="ECO:0008006" key="3">
    <source>
        <dbReference type="Google" id="ProtNLM"/>
    </source>
</evidence>
<reference evidence="1 2" key="1">
    <citation type="submission" date="2018-12" db="EMBL/GenBank/DDBJ databases">
        <authorList>
            <consortium name="Pathogen Informatics"/>
        </authorList>
    </citation>
    <scope>NUCLEOTIDE SEQUENCE [LARGE SCALE GENOMIC DNA]</scope>
    <source>
        <strain evidence="1 2">NCTC11432</strain>
    </source>
</reference>
<dbReference type="Proteomes" id="UP000279227">
    <property type="component" value="Chromosome"/>
</dbReference>
<dbReference type="EMBL" id="LR134289">
    <property type="protein sequence ID" value="VEE05539.1"/>
    <property type="molecule type" value="Genomic_DNA"/>
</dbReference>
<dbReference type="SUPFAM" id="SSF48295">
    <property type="entry name" value="TrpR-like"/>
    <property type="match status" value="1"/>
</dbReference>
<name>A0A3S4M4S6_CHRGE</name>
<gene>
    <name evidence="1" type="ORF">NCTC11432_01124</name>
</gene>
<dbReference type="OrthoDB" id="1260127at2"/>
<dbReference type="KEGG" id="cgle:NCTC11432_01124"/>
<accession>A0A3S4M4S6</accession>
<sequence length="109" mass="13002">MKKTEPPDYKRIYEDILRLEHPAKKEQCKSILCKKAFSVNDVIAINNIIFPNADKKTENINQRHRSYDKAAILEILDYQKKNQLTTAQLSRYFKLSRNSIVKWKKWFSI</sequence>
<dbReference type="InterPro" id="IPR010921">
    <property type="entry name" value="Trp_repressor/repl_initiator"/>
</dbReference>